<comment type="caution">
    <text evidence="2">The sequence shown here is derived from an EMBL/GenBank/DDBJ whole genome shotgun (WGS) entry which is preliminary data.</text>
</comment>
<evidence type="ECO:0000256" key="1">
    <source>
        <dbReference type="SAM" id="MobiDB-lite"/>
    </source>
</evidence>
<sequence>MIVIGGRLEGRYSPSALIDSSGESRDSLHSPRSRAKAEGRSTAVSFGGNRIVVMPPMSLGAQQNLN</sequence>
<dbReference type="Proteomes" id="UP000823561">
    <property type="component" value="Chromosome 23"/>
</dbReference>
<dbReference type="AlphaFoldDB" id="A0AAV6FMB2"/>
<organism evidence="2 3">
    <name type="scientific">Alosa alosa</name>
    <name type="common">allis shad</name>
    <dbReference type="NCBI Taxonomy" id="278164"/>
    <lineage>
        <taxon>Eukaryota</taxon>
        <taxon>Metazoa</taxon>
        <taxon>Chordata</taxon>
        <taxon>Craniata</taxon>
        <taxon>Vertebrata</taxon>
        <taxon>Euteleostomi</taxon>
        <taxon>Actinopterygii</taxon>
        <taxon>Neopterygii</taxon>
        <taxon>Teleostei</taxon>
        <taxon>Clupei</taxon>
        <taxon>Clupeiformes</taxon>
        <taxon>Clupeoidei</taxon>
        <taxon>Clupeidae</taxon>
        <taxon>Alosa</taxon>
    </lineage>
</organism>
<protein>
    <submittedName>
        <fullName evidence="2">Uncharacterized protein</fullName>
    </submittedName>
</protein>
<reference evidence="2" key="1">
    <citation type="submission" date="2020-10" db="EMBL/GenBank/DDBJ databases">
        <title>Chromosome-scale genome assembly of the Allis shad, Alosa alosa.</title>
        <authorList>
            <person name="Margot Z."/>
            <person name="Christophe K."/>
            <person name="Cabau C."/>
            <person name="Louis A."/>
            <person name="Berthelot C."/>
            <person name="Parey E."/>
            <person name="Roest Crollius H."/>
            <person name="Montfort J."/>
            <person name="Robinson-Rechavi M."/>
            <person name="Bucao C."/>
            <person name="Bouchez O."/>
            <person name="Gislard M."/>
            <person name="Lluch J."/>
            <person name="Milhes M."/>
            <person name="Lampietro C."/>
            <person name="Lopez Roques C."/>
            <person name="Donnadieu C."/>
            <person name="Braasch I."/>
            <person name="Desvignes T."/>
            <person name="Postlethwait J."/>
            <person name="Bobe J."/>
            <person name="Guiguen Y."/>
        </authorList>
    </citation>
    <scope>NUCLEOTIDE SEQUENCE</scope>
    <source>
        <strain evidence="2">M-15738</strain>
        <tissue evidence="2">Blood</tissue>
    </source>
</reference>
<accession>A0AAV6FMB2</accession>
<name>A0AAV6FMB2_9TELE</name>
<evidence type="ECO:0000313" key="2">
    <source>
        <dbReference type="EMBL" id="KAG5262237.1"/>
    </source>
</evidence>
<proteinExistence type="predicted"/>
<evidence type="ECO:0000313" key="3">
    <source>
        <dbReference type="Proteomes" id="UP000823561"/>
    </source>
</evidence>
<keyword evidence="3" id="KW-1185">Reference proteome</keyword>
<feature type="compositionally biased region" description="Basic and acidic residues" evidence="1">
    <location>
        <begin position="22"/>
        <end position="39"/>
    </location>
</feature>
<gene>
    <name evidence="2" type="ORF">AALO_G00293700</name>
</gene>
<feature type="region of interest" description="Disordered" evidence="1">
    <location>
        <begin position="1"/>
        <end position="42"/>
    </location>
</feature>
<dbReference type="EMBL" id="JADWDJ010000023">
    <property type="protein sequence ID" value="KAG5262237.1"/>
    <property type="molecule type" value="Genomic_DNA"/>
</dbReference>